<dbReference type="AlphaFoldDB" id="A0A392U1L1"/>
<name>A0A392U1L1_9FABA</name>
<organism evidence="1 2">
    <name type="scientific">Trifolium medium</name>
    <dbReference type="NCBI Taxonomy" id="97028"/>
    <lineage>
        <taxon>Eukaryota</taxon>
        <taxon>Viridiplantae</taxon>
        <taxon>Streptophyta</taxon>
        <taxon>Embryophyta</taxon>
        <taxon>Tracheophyta</taxon>
        <taxon>Spermatophyta</taxon>
        <taxon>Magnoliopsida</taxon>
        <taxon>eudicotyledons</taxon>
        <taxon>Gunneridae</taxon>
        <taxon>Pentapetalae</taxon>
        <taxon>rosids</taxon>
        <taxon>fabids</taxon>
        <taxon>Fabales</taxon>
        <taxon>Fabaceae</taxon>
        <taxon>Papilionoideae</taxon>
        <taxon>50 kb inversion clade</taxon>
        <taxon>NPAAA clade</taxon>
        <taxon>Hologalegina</taxon>
        <taxon>IRL clade</taxon>
        <taxon>Trifolieae</taxon>
        <taxon>Trifolium</taxon>
    </lineage>
</organism>
<reference evidence="1 2" key="1">
    <citation type="journal article" date="2018" name="Front. Plant Sci.">
        <title>Red Clover (Trifolium pratense) and Zigzag Clover (T. medium) - A Picture of Genomic Similarities and Differences.</title>
        <authorList>
            <person name="Dluhosova J."/>
            <person name="Istvanek J."/>
            <person name="Nedelnik J."/>
            <person name="Repkova J."/>
        </authorList>
    </citation>
    <scope>NUCLEOTIDE SEQUENCE [LARGE SCALE GENOMIC DNA]</scope>
    <source>
        <strain evidence="2">cv. 10/8</strain>
        <tissue evidence="1">Leaf</tissue>
    </source>
</reference>
<dbReference type="EMBL" id="LXQA010698246">
    <property type="protein sequence ID" value="MCI66584.1"/>
    <property type="molecule type" value="Genomic_DNA"/>
</dbReference>
<proteinExistence type="predicted"/>
<keyword evidence="2" id="KW-1185">Reference proteome</keyword>
<dbReference type="Proteomes" id="UP000265520">
    <property type="component" value="Unassembled WGS sequence"/>
</dbReference>
<feature type="non-terminal residue" evidence="1">
    <location>
        <position position="61"/>
    </location>
</feature>
<accession>A0A392U1L1</accession>
<comment type="caution">
    <text evidence="1">The sequence shown here is derived from an EMBL/GenBank/DDBJ whole genome shotgun (WGS) entry which is preliminary data.</text>
</comment>
<evidence type="ECO:0000313" key="1">
    <source>
        <dbReference type="EMBL" id="MCI66584.1"/>
    </source>
</evidence>
<evidence type="ECO:0000313" key="2">
    <source>
        <dbReference type="Proteomes" id="UP000265520"/>
    </source>
</evidence>
<protein>
    <submittedName>
        <fullName evidence="1">Uncharacterized protein</fullName>
    </submittedName>
</protein>
<sequence length="61" mass="6983">MESPHDLLLPLITARARTDTLMTTLIHVINKKSRIIQDQNLHLEAVEESRITPASTSSYRR</sequence>